<dbReference type="RefSeq" id="WP_092318957.1">
    <property type="nucleotide sequence ID" value="NZ_FNTJ01000002.1"/>
</dbReference>
<gene>
    <name evidence="1" type="ORF">SAMN05216178_5229</name>
</gene>
<dbReference type="InterPro" id="IPR018669">
    <property type="entry name" value="Toxin_HigB"/>
</dbReference>
<evidence type="ECO:0000313" key="1">
    <source>
        <dbReference type="EMBL" id="SEC87993.1"/>
    </source>
</evidence>
<protein>
    <submittedName>
        <fullName evidence="1">mRNA interferase HigB</fullName>
    </submittedName>
</protein>
<dbReference type="Proteomes" id="UP000198982">
    <property type="component" value="Unassembled WGS sequence"/>
</dbReference>
<dbReference type="EMBL" id="FNTJ01000002">
    <property type="protein sequence ID" value="SEC87993.1"/>
    <property type="molecule type" value="Genomic_DNA"/>
</dbReference>
<sequence>MHIITAKRIRQAKEQWPQVARALDTWYRKAKGARPADFSDMKALFPVLDKVGRFHVFDIGGNKLRLIAIVRYGGQRLYIRHVLDHGEYDKGLWKEESQ</sequence>
<evidence type="ECO:0000313" key="2">
    <source>
        <dbReference type="Proteomes" id="UP000198982"/>
    </source>
</evidence>
<dbReference type="GO" id="GO:0004519">
    <property type="term" value="F:endonuclease activity"/>
    <property type="evidence" value="ECO:0007669"/>
    <property type="project" value="InterPro"/>
</dbReference>
<proteinExistence type="predicted"/>
<reference evidence="2" key="1">
    <citation type="submission" date="2016-10" db="EMBL/GenBank/DDBJ databases">
        <authorList>
            <person name="Varghese N."/>
            <person name="Submissions S."/>
        </authorList>
    </citation>
    <scope>NUCLEOTIDE SEQUENCE [LARGE SCALE GENOMIC DNA]</scope>
    <source>
        <strain evidence="2">DSM 9751</strain>
    </source>
</reference>
<dbReference type="GO" id="GO:0110001">
    <property type="term" value="C:toxin-antitoxin complex"/>
    <property type="evidence" value="ECO:0007669"/>
    <property type="project" value="InterPro"/>
</dbReference>
<keyword evidence="2" id="KW-1185">Reference proteome</keyword>
<dbReference type="Pfam" id="PF09907">
    <property type="entry name" value="HigB_toxin"/>
    <property type="match status" value="1"/>
</dbReference>
<accession>A0A1H4W442</accession>
<dbReference type="GO" id="GO:0003723">
    <property type="term" value="F:RNA binding"/>
    <property type="evidence" value="ECO:0007669"/>
    <property type="project" value="InterPro"/>
</dbReference>
<organism evidence="1 2">
    <name type="scientific">Pseudomonas saponiphila</name>
    <dbReference type="NCBI Taxonomy" id="556534"/>
    <lineage>
        <taxon>Bacteria</taxon>
        <taxon>Pseudomonadati</taxon>
        <taxon>Pseudomonadota</taxon>
        <taxon>Gammaproteobacteria</taxon>
        <taxon>Pseudomonadales</taxon>
        <taxon>Pseudomonadaceae</taxon>
        <taxon>Pseudomonas</taxon>
    </lineage>
</organism>
<dbReference type="AlphaFoldDB" id="A0A1H4W442"/>
<name>A0A1H4W442_9PSED</name>